<keyword evidence="1" id="KW-1133">Transmembrane helix</keyword>
<gene>
    <name evidence="2" type="ORF">HRbin17_00009</name>
</gene>
<feature type="transmembrane region" description="Helical" evidence="1">
    <location>
        <begin position="12"/>
        <end position="35"/>
    </location>
</feature>
<keyword evidence="1" id="KW-0472">Membrane</keyword>
<evidence type="ECO:0000256" key="1">
    <source>
        <dbReference type="SAM" id="Phobius"/>
    </source>
</evidence>
<keyword evidence="1" id="KW-0812">Transmembrane</keyword>
<protein>
    <submittedName>
        <fullName evidence="2">Uncharacterized protein</fullName>
    </submittedName>
</protein>
<proteinExistence type="predicted"/>
<evidence type="ECO:0000313" key="3">
    <source>
        <dbReference type="Proteomes" id="UP000236173"/>
    </source>
</evidence>
<feature type="transmembrane region" description="Helical" evidence="1">
    <location>
        <begin position="124"/>
        <end position="143"/>
    </location>
</feature>
<dbReference type="AlphaFoldDB" id="A0A2H5X8J9"/>
<accession>A0A2H5X8J9</accession>
<sequence length="168" mass="18221">MRHGDPLQRELDWLAASIVGMPIALYALAFIAFVVTRAGFWAVGTQGDPPPLSVFTRTLFAIAVANLAVGGGIGWWLSRRADHLTAPLPAARRAFLATMLAAVTGLEATLLGVVAAVVTRTPALVTPYFTLTAAFFFVVWHLMGRGRQLIREASQHRSREVKPDDIDN</sequence>
<feature type="transmembrane region" description="Helical" evidence="1">
    <location>
        <begin position="97"/>
        <end position="118"/>
    </location>
</feature>
<dbReference type="Proteomes" id="UP000236173">
    <property type="component" value="Unassembled WGS sequence"/>
</dbReference>
<name>A0A2H5X8J9_9BACT</name>
<organism evidence="2 3">
    <name type="scientific">Candidatus Fervidibacter japonicus</name>
    <dbReference type="NCBI Taxonomy" id="2035412"/>
    <lineage>
        <taxon>Bacteria</taxon>
        <taxon>Candidatus Fervidibacterota</taxon>
        <taxon>Candidatus Fervidibacter</taxon>
    </lineage>
</organism>
<evidence type="ECO:0000313" key="2">
    <source>
        <dbReference type="EMBL" id="GBC97522.1"/>
    </source>
</evidence>
<comment type="caution">
    <text evidence="2">The sequence shown here is derived from an EMBL/GenBank/DDBJ whole genome shotgun (WGS) entry which is preliminary data.</text>
</comment>
<dbReference type="EMBL" id="BEHT01000001">
    <property type="protein sequence ID" value="GBC97522.1"/>
    <property type="molecule type" value="Genomic_DNA"/>
</dbReference>
<feature type="transmembrane region" description="Helical" evidence="1">
    <location>
        <begin position="55"/>
        <end position="77"/>
    </location>
</feature>
<reference evidence="3" key="1">
    <citation type="submission" date="2017-09" db="EMBL/GenBank/DDBJ databases">
        <title>Metaegenomics of thermophilic ammonia-oxidizing enrichment culture.</title>
        <authorList>
            <person name="Kato S."/>
            <person name="Suzuki K."/>
        </authorList>
    </citation>
    <scope>NUCLEOTIDE SEQUENCE [LARGE SCALE GENOMIC DNA]</scope>
</reference>